<dbReference type="Proteomes" id="UP001210261">
    <property type="component" value="Unassembled WGS sequence"/>
</dbReference>
<evidence type="ECO:0000256" key="2">
    <source>
        <dbReference type="SAM" id="Phobius"/>
    </source>
</evidence>
<evidence type="ECO:0000259" key="3">
    <source>
        <dbReference type="Pfam" id="PF25917"/>
    </source>
</evidence>
<protein>
    <submittedName>
        <fullName evidence="5">Efflux RND transporter periplasmic adaptor subunit</fullName>
    </submittedName>
</protein>
<feature type="domain" description="YknX-like beta-barrel" evidence="4">
    <location>
        <begin position="242"/>
        <end position="326"/>
    </location>
</feature>
<evidence type="ECO:0000259" key="4">
    <source>
        <dbReference type="Pfam" id="PF25990"/>
    </source>
</evidence>
<keyword evidence="2" id="KW-0472">Membrane</keyword>
<sequence length="420" mass="46195">MIETKDILKNINPKKNYKKIILIYGSIICIICAVFGILYYINTKAPEINYITREVTIGDIKSTISANGSLSPTNEVAIGSVISGIVLEVLVDVNDRVKKGQILARIDSESIEQNLYKYQAQLGSAKAQLKSAEVSLSEKEWKYKQYKNLYEKTGGKTPSILELESVRSEYNLAISDVEIKKANIKEIETAIASTQVDLRNSKITTPIDGIVLSRSIEVGQSVAASFQAPEFFIVAESLEEMELNASISEADIGKVKEGQKVLFGVDSYPNKTFSAVVDRVNFGSSNTNSTSSQTTSTNNIVSYEARIYVDNSELLLRPGMSATADIEVASVKDALLVPSSALYFVPKISIDSKQKPSFSLFSRPKTRVKSIKQVANNSIWILENKVPKEIEVEVGISNGEYTEVRSSELKTGMKVIIGQN</sequence>
<dbReference type="Gene3D" id="1.10.287.470">
    <property type="entry name" value="Helix hairpin bin"/>
    <property type="match status" value="1"/>
</dbReference>
<dbReference type="InterPro" id="IPR058636">
    <property type="entry name" value="Beta-barrel_YknX"/>
</dbReference>
<evidence type="ECO:0000256" key="1">
    <source>
        <dbReference type="ARBA" id="ARBA00009477"/>
    </source>
</evidence>
<dbReference type="InterPro" id="IPR006143">
    <property type="entry name" value="RND_pump_MFP"/>
</dbReference>
<accession>A0ABT4VEE3</accession>
<dbReference type="Pfam" id="PF25917">
    <property type="entry name" value="BSH_RND"/>
    <property type="match status" value="1"/>
</dbReference>
<keyword evidence="2" id="KW-1133">Transmembrane helix</keyword>
<dbReference type="Pfam" id="PF25990">
    <property type="entry name" value="Beta-barrel_YknX"/>
    <property type="match status" value="1"/>
</dbReference>
<organism evidence="5 6">
    <name type="scientific">Helicobacter ibis</name>
    <dbReference type="NCBI Taxonomy" id="2962633"/>
    <lineage>
        <taxon>Bacteria</taxon>
        <taxon>Pseudomonadati</taxon>
        <taxon>Campylobacterota</taxon>
        <taxon>Epsilonproteobacteria</taxon>
        <taxon>Campylobacterales</taxon>
        <taxon>Helicobacteraceae</taxon>
        <taxon>Helicobacter</taxon>
    </lineage>
</organism>
<dbReference type="InterPro" id="IPR058625">
    <property type="entry name" value="MdtA-like_BSH"/>
</dbReference>
<dbReference type="EMBL" id="JAQHXR010000002">
    <property type="protein sequence ID" value="MDA3969064.1"/>
    <property type="molecule type" value="Genomic_DNA"/>
</dbReference>
<name>A0ABT4VEE3_9HELI</name>
<keyword evidence="2" id="KW-0812">Transmembrane</keyword>
<dbReference type="PANTHER" id="PTHR30469:SF33">
    <property type="entry name" value="SLR1207 PROTEIN"/>
    <property type="match status" value="1"/>
</dbReference>
<dbReference type="PANTHER" id="PTHR30469">
    <property type="entry name" value="MULTIDRUG RESISTANCE PROTEIN MDTA"/>
    <property type="match status" value="1"/>
</dbReference>
<feature type="domain" description="Multidrug resistance protein MdtA-like barrel-sandwich hybrid" evidence="3">
    <location>
        <begin position="74"/>
        <end position="228"/>
    </location>
</feature>
<proteinExistence type="inferred from homology"/>
<gene>
    <name evidence="5" type="ORF">PF021_05165</name>
</gene>
<comment type="caution">
    <text evidence="5">The sequence shown here is derived from an EMBL/GenBank/DDBJ whole genome shotgun (WGS) entry which is preliminary data.</text>
</comment>
<keyword evidence="6" id="KW-1185">Reference proteome</keyword>
<comment type="similarity">
    <text evidence="1">Belongs to the membrane fusion protein (MFP) (TC 8.A.1) family.</text>
</comment>
<feature type="transmembrane region" description="Helical" evidence="2">
    <location>
        <begin position="21"/>
        <end position="41"/>
    </location>
</feature>
<dbReference type="RefSeq" id="WP_271021360.1">
    <property type="nucleotide sequence ID" value="NZ_JAQHXR010000002.1"/>
</dbReference>
<evidence type="ECO:0000313" key="6">
    <source>
        <dbReference type="Proteomes" id="UP001210261"/>
    </source>
</evidence>
<dbReference type="Gene3D" id="2.40.30.170">
    <property type="match status" value="1"/>
</dbReference>
<evidence type="ECO:0000313" key="5">
    <source>
        <dbReference type="EMBL" id="MDA3969064.1"/>
    </source>
</evidence>
<dbReference type="Gene3D" id="2.40.50.100">
    <property type="match status" value="1"/>
</dbReference>
<reference evidence="5 6" key="1">
    <citation type="submission" date="2023-01" db="EMBL/GenBank/DDBJ databases">
        <title>Description of Helicobacter ibis sp. nov. isolated from faecal droppings of black-faced ibis (Theristicus melanopis).</title>
        <authorList>
            <person name="Lopez-Cantillo M."/>
            <person name="Vidal-Veuthey B."/>
            <person name="Mella A."/>
            <person name="De La Haba R."/>
            <person name="Collado L."/>
        </authorList>
    </citation>
    <scope>NUCLEOTIDE SEQUENCE [LARGE SCALE GENOMIC DNA]</scope>
    <source>
        <strain evidence="5 6">A82</strain>
    </source>
</reference>
<dbReference type="SUPFAM" id="SSF111369">
    <property type="entry name" value="HlyD-like secretion proteins"/>
    <property type="match status" value="1"/>
</dbReference>
<dbReference type="NCBIfam" id="TIGR01730">
    <property type="entry name" value="RND_mfp"/>
    <property type="match status" value="1"/>
</dbReference>